<proteinExistence type="predicted"/>
<dbReference type="InterPro" id="IPR013325">
    <property type="entry name" value="RNA_pol_sigma_r2"/>
</dbReference>
<dbReference type="InterPro" id="IPR007624">
    <property type="entry name" value="RNA_pol_sigma70_r3"/>
</dbReference>
<feature type="domain" description="RNA polymerase sigma-70" evidence="5">
    <location>
        <begin position="121"/>
        <end position="134"/>
    </location>
</feature>
<evidence type="ECO:0000256" key="2">
    <source>
        <dbReference type="ARBA" id="ARBA00023082"/>
    </source>
</evidence>
<dbReference type="GO" id="GO:0003677">
    <property type="term" value="F:DNA binding"/>
    <property type="evidence" value="ECO:0007669"/>
    <property type="project" value="UniProtKB-KW"/>
</dbReference>
<evidence type="ECO:0000256" key="3">
    <source>
        <dbReference type="ARBA" id="ARBA00023125"/>
    </source>
</evidence>
<accession>A0A388TA28</accession>
<dbReference type="InterPro" id="IPR013324">
    <property type="entry name" value="RNA_pol_sigma_r3/r4-like"/>
</dbReference>
<evidence type="ECO:0000313" key="6">
    <source>
        <dbReference type="EMBL" id="GBR72534.1"/>
    </source>
</evidence>
<dbReference type="AlphaFoldDB" id="A0A388TA28"/>
<dbReference type="GO" id="GO:0006352">
    <property type="term" value="P:DNA-templated transcription initiation"/>
    <property type="evidence" value="ECO:0007669"/>
    <property type="project" value="InterPro"/>
</dbReference>
<dbReference type="CDD" id="cd06171">
    <property type="entry name" value="Sigma70_r4"/>
    <property type="match status" value="1"/>
</dbReference>
<dbReference type="SUPFAM" id="SSF88659">
    <property type="entry name" value="Sigma3 and sigma4 domains of RNA polymerase sigma factors"/>
    <property type="match status" value="2"/>
</dbReference>
<dbReference type="NCBIfam" id="TIGR02937">
    <property type="entry name" value="sigma70-ECF"/>
    <property type="match status" value="1"/>
</dbReference>
<dbReference type="Pfam" id="PF04545">
    <property type="entry name" value="Sigma70_r4"/>
    <property type="match status" value="1"/>
</dbReference>
<dbReference type="InterPro" id="IPR007630">
    <property type="entry name" value="RNA_pol_sigma70_r4"/>
</dbReference>
<dbReference type="Proteomes" id="UP000269352">
    <property type="component" value="Unassembled WGS sequence"/>
</dbReference>
<organism evidence="6 7">
    <name type="scientific">Termititenax aidoneus</name>
    <dbReference type="NCBI Taxonomy" id="2218524"/>
    <lineage>
        <taxon>Bacteria</taxon>
        <taxon>Bacillati</taxon>
        <taxon>Candidatus Margulisiibacteriota</taxon>
        <taxon>Candidatus Termititenacia</taxon>
        <taxon>Candidatus Termititenacales</taxon>
        <taxon>Candidatus Termititenacaceae</taxon>
        <taxon>Candidatus Termititenax</taxon>
    </lineage>
</organism>
<dbReference type="InterPro" id="IPR007627">
    <property type="entry name" value="RNA_pol_sigma70_r2"/>
</dbReference>
<dbReference type="InterPro" id="IPR036388">
    <property type="entry name" value="WH-like_DNA-bd_sf"/>
</dbReference>
<comment type="caution">
    <text evidence="6">The sequence shown here is derived from an EMBL/GenBank/DDBJ whole genome shotgun (WGS) entry which is preliminary data.</text>
</comment>
<dbReference type="PRINTS" id="PR00046">
    <property type="entry name" value="SIGMA70FCT"/>
</dbReference>
<sequence length="337" mass="39029">MLRCKLIAKNTPKPKRGESSREKDDVLDCDTLKLYFKEMARYALLTPEEEHALGKTLSELQQKSRKLARKIARCQDPGYISAKQIIRQDIEKIRNKFVQANLRLVINIAKRYCNKGLELPDLISEGNIGLFEAAMRFDYKRNCHFATYAGWWIRQAISKALAYKGRLIRIPVQKGASLQRFFTVQNVLAMSLGHEPTEIELAEYLDWTLEKVQELTQLLNQTCTSLDATIYTSQEGGSFDLNDSLPDEVYVRPEEAILSIDFTENIHKYLNELSDKQRKVIEWRFGLNGKGQHTLKEIGEYFDCSSENVRHIEIKALRKLRASKFVNRVRDYVENNS</sequence>
<reference evidence="6 7" key="1">
    <citation type="journal article" date="2019" name="ISME J.">
        <title>Genome analyses of uncultured TG2/ZB3 bacteria in 'Margulisbacteria' specifically attached to ectosymbiotic spirochetes of protists in the termite gut.</title>
        <authorList>
            <person name="Utami Y.D."/>
            <person name="Kuwahara H."/>
            <person name="Igai K."/>
            <person name="Murakami T."/>
            <person name="Sugaya K."/>
            <person name="Morikawa T."/>
            <person name="Nagura Y."/>
            <person name="Yuki M."/>
            <person name="Deevong P."/>
            <person name="Inoue T."/>
            <person name="Kihara K."/>
            <person name="Lo N."/>
            <person name="Yamada A."/>
            <person name="Ohkuma M."/>
            <person name="Hongoh Y."/>
        </authorList>
    </citation>
    <scope>NUCLEOTIDE SEQUENCE [LARGE SCALE GENOMIC DNA]</scope>
    <source>
        <strain evidence="6">NkOx7-01</strain>
    </source>
</reference>
<protein>
    <submittedName>
        <fullName evidence="6">RNA polymerase sigma factor RpoD</fullName>
    </submittedName>
</protein>
<dbReference type="InterPro" id="IPR000943">
    <property type="entry name" value="RNA_pol_sigma70"/>
</dbReference>
<keyword evidence="2" id="KW-0731">Sigma factor</keyword>
<evidence type="ECO:0000259" key="5">
    <source>
        <dbReference type="PROSITE" id="PS00715"/>
    </source>
</evidence>
<dbReference type="Pfam" id="PF04542">
    <property type="entry name" value="Sigma70_r2"/>
    <property type="match status" value="1"/>
</dbReference>
<name>A0A388TA28_TERA1</name>
<evidence type="ECO:0000256" key="1">
    <source>
        <dbReference type="ARBA" id="ARBA00023015"/>
    </source>
</evidence>
<dbReference type="PROSITE" id="PS00715">
    <property type="entry name" value="SIGMA70_1"/>
    <property type="match status" value="1"/>
</dbReference>
<dbReference type="Pfam" id="PF00140">
    <property type="entry name" value="Sigma70_r1_2"/>
    <property type="match status" value="1"/>
</dbReference>
<dbReference type="SUPFAM" id="SSF88946">
    <property type="entry name" value="Sigma2 domain of RNA polymerase sigma factors"/>
    <property type="match status" value="1"/>
</dbReference>
<dbReference type="InterPro" id="IPR050239">
    <property type="entry name" value="Sigma-70_RNA_pol_init_factors"/>
</dbReference>
<keyword evidence="7" id="KW-1185">Reference proteome</keyword>
<keyword evidence="4" id="KW-0804">Transcription</keyword>
<dbReference type="InterPro" id="IPR009042">
    <property type="entry name" value="RNA_pol_sigma70_r1_2"/>
</dbReference>
<dbReference type="Pfam" id="PF04539">
    <property type="entry name" value="Sigma70_r3"/>
    <property type="match status" value="1"/>
</dbReference>
<dbReference type="InterPro" id="IPR014284">
    <property type="entry name" value="RNA_pol_sigma-70_dom"/>
</dbReference>
<evidence type="ECO:0000256" key="4">
    <source>
        <dbReference type="ARBA" id="ARBA00023163"/>
    </source>
</evidence>
<dbReference type="EMBL" id="BGZN01000001">
    <property type="protein sequence ID" value="GBR72534.1"/>
    <property type="molecule type" value="Genomic_DNA"/>
</dbReference>
<evidence type="ECO:0000313" key="7">
    <source>
        <dbReference type="Proteomes" id="UP000269352"/>
    </source>
</evidence>
<dbReference type="PANTHER" id="PTHR30603:SF47">
    <property type="entry name" value="RNA POLYMERASE SIGMA FACTOR SIGD, CHLOROPLASTIC"/>
    <property type="match status" value="1"/>
</dbReference>
<keyword evidence="1" id="KW-0805">Transcription regulation</keyword>
<dbReference type="GO" id="GO:0016987">
    <property type="term" value="F:sigma factor activity"/>
    <property type="evidence" value="ECO:0007669"/>
    <property type="project" value="UniProtKB-KW"/>
</dbReference>
<gene>
    <name evidence="6" type="primary">rpoD</name>
    <name evidence="6" type="ORF">NO1_0045</name>
</gene>
<dbReference type="Gene3D" id="1.10.10.10">
    <property type="entry name" value="Winged helix-like DNA-binding domain superfamily/Winged helix DNA-binding domain"/>
    <property type="match status" value="2"/>
</dbReference>
<dbReference type="Gene3D" id="1.10.601.10">
    <property type="entry name" value="RNA Polymerase Primary Sigma Factor"/>
    <property type="match status" value="1"/>
</dbReference>
<keyword evidence="3" id="KW-0238">DNA-binding</keyword>
<dbReference type="PANTHER" id="PTHR30603">
    <property type="entry name" value="RNA POLYMERASE SIGMA FACTOR RPO"/>
    <property type="match status" value="1"/>
</dbReference>